<proteinExistence type="predicted"/>
<evidence type="ECO:0000313" key="3">
    <source>
        <dbReference type="Proteomes" id="UP000627838"/>
    </source>
</evidence>
<dbReference type="EMBL" id="JADBDZ010000001">
    <property type="protein sequence ID" value="MBE1537006.1"/>
    <property type="molecule type" value="Genomic_DNA"/>
</dbReference>
<dbReference type="PANTHER" id="PTHR43194">
    <property type="entry name" value="HYDROLASE ALPHA/BETA FOLD FAMILY"/>
    <property type="match status" value="1"/>
</dbReference>
<accession>A0ABR9K2C9</accession>
<dbReference type="Gene3D" id="3.40.50.1820">
    <property type="entry name" value="alpha/beta hydrolase"/>
    <property type="match status" value="1"/>
</dbReference>
<evidence type="ECO:0000259" key="1">
    <source>
        <dbReference type="Pfam" id="PF00561"/>
    </source>
</evidence>
<dbReference type="PANTHER" id="PTHR43194:SF4">
    <property type="entry name" value="AB HYDROLASE-1 DOMAIN-CONTAINING PROTEIN"/>
    <property type="match status" value="1"/>
</dbReference>
<dbReference type="Proteomes" id="UP000627838">
    <property type="component" value="Unassembled WGS sequence"/>
</dbReference>
<reference evidence="2 3" key="1">
    <citation type="submission" date="2020-10" db="EMBL/GenBank/DDBJ databases">
        <title>Sequencing the genomes of 1000 actinobacteria strains.</title>
        <authorList>
            <person name="Klenk H.-P."/>
        </authorList>
    </citation>
    <scope>NUCLEOTIDE SEQUENCE [LARGE SCALE GENOMIC DNA]</scope>
    <source>
        <strain evidence="2 3">DSM 46744</strain>
    </source>
</reference>
<keyword evidence="3" id="KW-1185">Reference proteome</keyword>
<sequence length="309" mass="32489">MTRRRGGFFLPGEWDAASGRSVGSAWVQWEAPAVEEEWKAPVILVHGGGGQSTDWMWAVEGQPGWAELFVEAGHPTYLVDRPGHGRSVWDPDRMGGRGPVPDAATLGRLFQVDEEALRADGGAFGPVAASSTGLPADAAAVQRREAACLARLLEQIGPAIVVMHSAGSPGVWLAADRAPELVRLVVAVEPLGPPFGGERHARALSEGLTAIPLEAARGREDGRGGGLARVRVAVVTAGASGHLASDRETVGFLIARGCAVEHLRLDRHGLHGDGHGVIFDRNSTAAFHLVQRHCAAVCTDAPPTPAVER</sequence>
<dbReference type="InterPro" id="IPR000073">
    <property type="entry name" value="AB_hydrolase_1"/>
</dbReference>
<name>A0ABR9K2C9_9ACTN</name>
<comment type="caution">
    <text evidence="2">The sequence shown here is derived from an EMBL/GenBank/DDBJ whole genome shotgun (WGS) entry which is preliminary data.</text>
</comment>
<dbReference type="InterPro" id="IPR029058">
    <property type="entry name" value="AB_hydrolase_fold"/>
</dbReference>
<dbReference type="RefSeq" id="WP_192762949.1">
    <property type="nucleotide sequence ID" value="NZ_JADBDZ010000001.1"/>
</dbReference>
<gene>
    <name evidence="2" type="ORF">H4W34_006839</name>
</gene>
<dbReference type="SUPFAM" id="SSF53474">
    <property type="entry name" value="alpha/beta-Hydrolases"/>
    <property type="match status" value="1"/>
</dbReference>
<dbReference type="InterPro" id="IPR050228">
    <property type="entry name" value="Carboxylesterase_BioH"/>
</dbReference>
<dbReference type="Pfam" id="PF00561">
    <property type="entry name" value="Abhydrolase_1"/>
    <property type="match status" value="1"/>
</dbReference>
<organism evidence="2 3">
    <name type="scientific">Actinomadura algeriensis</name>
    <dbReference type="NCBI Taxonomy" id="1679523"/>
    <lineage>
        <taxon>Bacteria</taxon>
        <taxon>Bacillati</taxon>
        <taxon>Actinomycetota</taxon>
        <taxon>Actinomycetes</taxon>
        <taxon>Streptosporangiales</taxon>
        <taxon>Thermomonosporaceae</taxon>
        <taxon>Actinomadura</taxon>
    </lineage>
</organism>
<evidence type="ECO:0000313" key="2">
    <source>
        <dbReference type="EMBL" id="MBE1537006.1"/>
    </source>
</evidence>
<protein>
    <submittedName>
        <fullName evidence="2">Pimeloyl-ACP methyl ester carboxylesterase</fullName>
    </submittedName>
</protein>
<feature type="domain" description="AB hydrolase-1" evidence="1">
    <location>
        <begin position="41"/>
        <end position="199"/>
    </location>
</feature>